<sequence>MELFENILTGEKSSKYKTNHFHMFVDDDVLIPDVENMSDDAFGTLIHEYVHYIQHITTLFGIRTCSMFHKISILYRAYISDHDKIELPLELCSKDENIKQYLQYFKNVSGSKTFGYNVDAVDISSNDVDDARKNRTAVKIACYDFANNAIYEDKVYFGYICIMESMAHCIQHLFCEELHHTSIPYCSAELVLKELYPQISTDYKLIASICYCALNWDNPGVGFFEVVEILKHNPGWNGIQLYQHIAQDYSVKYEGESMPRFRLLQKFMNDFIFYLKQLLGVKLDYYKKVMDSCVLEAGTSMSVLLDAIYNVALDDKRKFFETLANQYGYPLIDANNATVLPNKSFDDKYPKLYIETAVLFGWELLLSRFMEIDGKQECDRLPICMKGMYSNSKCVVSQQCSTAPWLKKEACPFTECMRYYQMSNKTFVSNHSRQVLHIS</sequence>
<dbReference type="EMBL" id="VZBZ01000072">
    <property type="protein sequence ID" value="MQN77287.1"/>
    <property type="molecule type" value="Genomic_DNA"/>
</dbReference>
<accession>A0AA90V5V0</accession>
<name>A0AA90V5V0_9BACT</name>
<comment type="caution">
    <text evidence="1">The sequence shown here is derived from an EMBL/GenBank/DDBJ whole genome shotgun (WGS) entry which is preliminary data.</text>
</comment>
<proteinExistence type="predicted"/>
<evidence type="ECO:0000313" key="2">
    <source>
        <dbReference type="Proteomes" id="UP000423156"/>
    </source>
</evidence>
<gene>
    <name evidence="1" type="ORF">F7D71_05295</name>
</gene>
<dbReference type="AlphaFoldDB" id="A0AA90V5V0"/>
<dbReference type="RefSeq" id="WP_153092494.1">
    <property type="nucleotide sequence ID" value="NZ_VZBX01000033.1"/>
</dbReference>
<reference evidence="2" key="1">
    <citation type="submission" date="2019-09" db="EMBL/GenBank/DDBJ databases">
        <title>Distinct polysaccharide growth profiles of human intestinal Prevotella copri isolates.</title>
        <authorList>
            <person name="Fehlner-Peach H."/>
            <person name="Magnabosco C."/>
            <person name="Raghavan V."/>
            <person name="Scher J.U."/>
            <person name="Tett A."/>
            <person name="Cox L.M."/>
            <person name="Gottsegen C."/>
            <person name="Watters A."/>
            <person name="Wiltshire- Gordon J.D."/>
            <person name="Segata N."/>
            <person name="Bonneau R."/>
            <person name="Littman D.R."/>
        </authorList>
    </citation>
    <scope>NUCLEOTIDE SEQUENCE [LARGE SCALE GENOMIC DNA]</scope>
    <source>
        <strain evidence="2">BU41712</strain>
    </source>
</reference>
<organism evidence="1 2">
    <name type="scientific">Segatella copri</name>
    <dbReference type="NCBI Taxonomy" id="165179"/>
    <lineage>
        <taxon>Bacteria</taxon>
        <taxon>Pseudomonadati</taxon>
        <taxon>Bacteroidota</taxon>
        <taxon>Bacteroidia</taxon>
        <taxon>Bacteroidales</taxon>
        <taxon>Prevotellaceae</taxon>
        <taxon>Segatella</taxon>
    </lineage>
</organism>
<evidence type="ECO:0000313" key="1">
    <source>
        <dbReference type="EMBL" id="MQN77287.1"/>
    </source>
</evidence>
<protein>
    <submittedName>
        <fullName evidence="1">Uncharacterized protein</fullName>
    </submittedName>
</protein>
<dbReference type="Proteomes" id="UP000423156">
    <property type="component" value="Unassembled WGS sequence"/>
</dbReference>